<dbReference type="Proteomes" id="UP000008177">
    <property type="component" value="Unplaced contigs"/>
</dbReference>
<protein>
    <submittedName>
        <fullName evidence="1">Uncharacterized protein</fullName>
    </submittedName>
</protein>
<organism evidence="1 2">
    <name type="scientific">Botryotinia fuckeliana (strain T4)</name>
    <name type="common">Noble rot fungus</name>
    <name type="synonym">Botrytis cinerea</name>
    <dbReference type="NCBI Taxonomy" id="999810"/>
    <lineage>
        <taxon>Eukaryota</taxon>
        <taxon>Fungi</taxon>
        <taxon>Dikarya</taxon>
        <taxon>Ascomycota</taxon>
        <taxon>Pezizomycotina</taxon>
        <taxon>Leotiomycetes</taxon>
        <taxon>Helotiales</taxon>
        <taxon>Sclerotiniaceae</taxon>
        <taxon>Botrytis</taxon>
    </lineage>
</organism>
<dbReference type="InParanoid" id="G2XY97"/>
<name>G2XY97_BOTF4</name>
<evidence type="ECO:0000313" key="1">
    <source>
        <dbReference type="EMBL" id="CCD45434.1"/>
    </source>
</evidence>
<sequence>MAKGLKNHGICSAASHLSTQMIAQLKSCGVSSHK</sequence>
<accession>G2XY97</accession>
<proteinExistence type="predicted"/>
<dbReference type="AlphaFoldDB" id="G2XY97"/>
<dbReference type="EMBL" id="FQ790278">
    <property type="protein sequence ID" value="CCD45434.1"/>
    <property type="molecule type" value="Genomic_DNA"/>
</dbReference>
<gene>
    <name evidence="1" type="ORF">BofuT4_uP044520.1</name>
</gene>
<reference evidence="2" key="1">
    <citation type="journal article" date="2011" name="PLoS Genet.">
        <title>Genomic analysis of the necrotrophic fungal pathogens Sclerotinia sclerotiorum and Botrytis cinerea.</title>
        <authorList>
            <person name="Amselem J."/>
            <person name="Cuomo C.A."/>
            <person name="van Kan J.A."/>
            <person name="Viaud M."/>
            <person name="Benito E.P."/>
            <person name="Couloux A."/>
            <person name="Coutinho P.M."/>
            <person name="de Vries R.P."/>
            <person name="Dyer P.S."/>
            <person name="Fillinger S."/>
            <person name="Fournier E."/>
            <person name="Gout L."/>
            <person name="Hahn M."/>
            <person name="Kohn L."/>
            <person name="Lapalu N."/>
            <person name="Plummer K.M."/>
            <person name="Pradier J.M."/>
            <person name="Quevillon E."/>
            <person name="Sharon A."/>
            <person name="Simon A."/>
            <person name="ten Have A."/>
            <person name="Tudzynski B."/>
            <person name="Tudzynski P."/>
            <person name="Wincker P."/>
            <person name="Andrew M."/>
            <person name="Anthouard V."/>
            <person name="Beever R.E."/>
            <person name="Beffa R."/>
            <person name="Benoit I."/>
            <person name="Bouzid O."/>
            <person name="Brault B."/>
            <person name="Chen Z."/>
            <person name="Choquer M."/>
            <person name="Collemare J."/>
            <person name="Cotton P."/>
            <person name="Danchin E.G."/>
            <person name="Da Silva C."/>
            <person name="Gautier A."/>
            <person name="Giraud C."/>
            <person name="Giraud T."/>
            <person name="Gonzalez C."/>
            <person name="Grossetete S."/>
            <person name="Guldener U."/>
            <person name="Henrissat B."/>
            <person name="Howlett B.J."/>
            <person name="Kodira C."/>
            <person name="Kretschmer M."/>
            <person name="Lappartient A."/>
            <person name="Leroch M."/>
            <person name="Levis C."/>
            <person name="Mauceli E."/>
            <person name="Neuveglise C."/>
            <person name="Oeser B."/>
            <person name="Pearson M."/>
            <person name="Poulain J."/>
            <person name="Poussereau N."/>
            <person name="Quesneville H."/>
            <person name="Rascle C."/>
            <person name="Schumacher J."/>
            <person name="Segurens B."/>
            <person name="Sexton A."/>
            <person name="Silva E."/>
            <person name="Sirven C."/>
            <person name="Soanes D.M."/>
            <person name="Talbot N.J."/>
            <person name="Templeton M."/>
            <person name="Yandava C."/>
            <person name="Yarden O."/>
            <person name="Zeng Q."/>
            <person name="Rollins J.A."/>
            <person name="Lebrun M.H."/>
            <person name="Dickman M."/>
        </authorList>
    </citation>
    <scope>NUCLEOTIDE SEQUENCE [LARGE SCALE GENOMIC DNA]</scope>
    <source>
        <strain evidence="2">T4</strain>
    </source>
</reference>
<evidence type="ECO:0000313" key="2">
    <source>
        <dbReference type="Proteomes" id="UP000008177"/>
    </source>
</evidence>
<dbReference type="HOGENOM" id="CLU_3376984_0_0_1"/>